<reference evidence="1" key="1">
    <citation type="submission" date="2018-06" db="EMBL/GenBank/DDBJ databases">
        <authorList>
            <person name="Zhirakovskaya E."/>
        </authorList>
    </citation>
    <scope>NUCLEOTIDE SEQUENCE</scope>
</reference>
<dbReference type="EMBL" id="UOFF01000343">
    <property type="protein sequence ID" value="VAW57143.1"/>
    <property type="molecule type" value="Genomic_DNA"/>
</dbReference>
<name>A0A3B0WXX2_9ZZZZ</name>
<feature type="non-terminal residue" evidence="1">
    <location>
        <position position="1"/>
    </location>
</feature>
<sequence length="70" mass="7422">VCLFSTHAMAGKKGFEKCAGIVNAGMNDCGTSKHSCSGQAKINKDPEEWIYVPKGTCKKISGSTLKQKAT</sequence>
<dbReference type="Pfam" id="PF10048">
    <property type="entry name" value="DUF2282"/>
    <property type="match status" value="1"/>
</dbReference>
<gene>
    <name evidence="1" type="ORF">MNBD_GAMMA07-209</name>
</gene>
<proteinExistence type="predicted"/>
<accession>A0A3B0WXX2</accession>
<organism evidence="1">
    <name type="scientific">hydrothermal vent metagenome</name>
    <dbReference type="NCBI Taxonomy" id="652676"/>
    <lineage>
        <taxon>unclassified sequences</taxon>
        <taxon>metagenomes</taxon>
        <taxon>ecological metagenomes</taxon>
    </lineage>
</organism>
<dbReference type="InterPro" id="IPR018740">
    <property type="entry name" value="DUF2282_membr"/>
</dbReference>
<dbReference type="AlphaFoldDB" id="A0A3B0WXX2"/>
<evidence type="ECO:0000313" key="1">
    <source>
        <dbReference type="EMBL" id="VAW57143.1"/>
    </source>
</evidence>
<protein>
    <submittedName>
        <fullName evidence="1">Uncharacterized protein</fullName>
    </submittedName>
</protein>